<evidence type="ECO:0000256" key="2">
    <source>
        <dbReference type="ARBA" id="ARBA00022448"/>
    </source>
</evidence>
<protein>
    <submittedName>
        <fullName evidence="8">Major Facilitator Superfamily protein</fullName>
    </submittedName>
</protein>
<name>A0A1H3IX40_9FIRM</name>
<dbReference type="Proteomes" id="UP000183918">
    <property type="component" value="Unassembled WGS sequence"/>
</dbReference>
<feature type="transmembrane region" description="Helical" evidence="6">
    <location>
        <begin position="84"/>
        <end position="111"/>
    </location>
</feature>
<keyword evidence="2" id="KW-0813">Transport</keyword>
<dbReference type="InterPro" id="IPR011701">
    <property type="entry name" value="MFS"/>
</dbReference>
<evidence type="ECO:0000313" key="8">
    <source>
        <dbReference type="EMBL" id="SDY31859.1"/>
    </source>
</evidence>
<dbReference type="PROSITE" id="PS50850">
    <property type="entry name" value="MFS"/>
    <property type="match status" value="1"/>
</dbReference>
<keyword evidence="9" id="KW-1185">Reference proteome</keyword>
<organism evidence="8 9">
    <name type="scientific">Lachnobacterium bovis DSM 14045</name>
    <dbReference type="NCBI Taxonomy" id="1122142"/>
    <lineage>
        <taxon>Bacteria</taxon>
        <taxon>Bacillati</taxon>
        <taxon>Bacillota</taxon>
        <taxon>Clostridia</taxon>
        <taxon>Lachnospirales</taxon>
        <taxon>Lachnospiraceae</taxon>
        <taxon>Lachnobacterium</taxon>
    </lineage>
</organism>
<dbReference type="AlphaFoldDB" id="A0A1H3IX40"/>
<dbReference type="PANTHER" id="PTHR23530:SF1">
    <property type="entry name" value="PERMEASE, MAJOR FACILITATOR SUPERFAMILY-RELATED"/>
    <property type="match status" value="1"/>
</dbReference>
<feature type="transmembrane region" description="Helical" evidence="6">
    <location>
        <begin position="159"/>
        <end position="186"/>
    </location>
</feature>
<dbReference type="GO" id="GO:0005886">
    <property type="term" value="C:plasma membrane"/>
    <property type="evidence" value="ECO:0007669"/>
    <property type="project" value="UniProtKB-SubCell"/>
</dbReference>
<dbReference type="GO" id="GO:0022857">
    <property type="term" value="F:transmembrane transporter activity"/>
    <property type="evidence" value="ECO:0007669"/>
    <property type="project" value="InterPro"/>
</dbReference>
<feature type="transmembrane region" description="Helical" evidence="6">
    <location>
        <begin position="21"/>
        <end position="40"/>
    </location>
</feature>
<dbReference type="RefSeq" id="WP_074717190.1">
    <property type="nucleotide sequence ID" value="NZ_FNPG01000013.1"/>
</dbReference>
<dbReference type="Pfam" id="PF07690">
    <property type="entry name" value="MFS_1"/>
    <property type="match status" value="1"/>
</dbReference>
<evidence type="ECO:0000256" key="3">
    <source>
        <dbReference type="ARBA" id="ARBA00022692"/>
    </source>
</evidence>
<evidence type="ECO:0000256" key="4">
    <source>
        <dbReference type="ARBA" id="ARBA00022989"/>
    </source>
</evidence>
<dbReference type="InterPro" id="IPR005829">
    <property type="entry name" value="Sugar_transporter_CS"/>
</dbReference>
<accession>A0A1H3IX40</accession>
<dbReference type="InterPro" id="IPR036259">
    <property type="entry name" value="MFS_trans_sf"/>
</dbReference>
<sequence>MNKLENNRLKNNIKKLLLIDSVGNIMIANASWVALLAVRGFSMVEIGFAECIFHIASMIFEIPSGAIADVFGRKKVIVASRIAIVLHSLMMITVNSFSLLAVAMVVAALSYNLASGTREALAYDSLKQSNMEEKYDKFAANDLTVYSFTSSLSTLLAGVAIYLGYALAYMIDIVIGIISVVIAFSLQEVETDLQKETKIKQRFVTVAKESIRFIKENKKMRVIILVNNVIGAVSVLILFFLQAKLPKMGLNNMILGPTLFGMGLGSTIGAKASEVFKKNNYRKSVVFSAICTMIAFSTVFIPNIIVVVLGGFIGAFADNYLEVLTDIKLNNMIESDQRATLISINSFVFSIIMIVLSPIFGTIFS</sequence>
<keyword evidence="4 6" id="KW-1133">Transmembrane helix</keyword>
<dbReference type="PROSITE" id="PS00216">
    <property type="entry name" value="SUGAR_TRANSPORT_1"/>
    <property type="match status" value="1"/>
</dbReference>
<feature type="transmembrane region" description="Helical" evidence="6">
    <location>
        <begin position="284"/>
        <end position="317"/>
    </location>
</feature>
<comment type="subcellular location">
    <subcellularLocation>
        <location evidence="1">Cell membrane</location>
        <topology evidence="1">Multi-pass membrane protein</topology>
    </subcellularLocation>
</comment>
<proteinExistence type="predicted"/>
<evidence type="ECO:0000313" key="9">
    <source>
        <dbReference type="Proteomes" id="UP000183918"/>
    </source>
</evidence>
<reference evidence="8 9" key="1">
    <citation type="submission" date="2016-10" db="EMBL/GenBank/DDBJ databases">
        <authorList>
            <person name="de Groot N.N."/>
        </authorList>
    </citation>
    <scope>NUCLEOTIDE SEQUENCE [LARGE SCALE GENOMIC DNA]</scope>
    <source>
        <strain evidence="8 9">DSM 14045</strain>
    </source>
</reference>
<dbReference type="Gene3D" id="1.20.1250.20">
    <property type="entry name" value="MFS general substrate transporter like domains"/>
    <property type="match status" value="1"/>
</dbReference>
<evidence type="ECO:0000259" key="7">
    <source>
        <dbReference type="PROSITE" id="PS50850"/>
    </source>
</evidence>
<dbReference type="InterPro" id="IPR053160">
    <property type="entry name" value="MFS_DHA3_Transporter"/>
</dbReference>
<feature type="transmembrane region" description="Helical" evidence="6">
    <location>
        <begin position="52"/>
        <end position="72"/>
    </location>
</feature>
<gene>
    <name evidence="8" type="ORF">SAMN02910414_01271</name>
</gene>
<dbReference type="SUPFAM" id="SSF103473">
    <property type="entry name" value="MFS general substrate transporter"/>
    <property type="match status" value="1"/>
</dbReference>
<evidence type="ECO:0000256" key="6">
    <source>
        <dbReference type="SAM" id="Phobius"/>
    </source>
</evidence>
<dbReference type="InterPro" id="IPR020846">
    <property type="entry name" value="MFS_dom"/>
</dbReference>
<feature type="domain" description="Major facilitator superfamily (MFS) profile" evidence="7">
    <location>
        <begin position="1"/>
        <end position="365"/>
    </location>
</feature>
<evidence type="ECO:0000256" key="1">
    <source>
        <dbReference type="ARBA" id="ARBA00004651"/>
    </source>
</evidence>
<dbReference type="PANTHER" id="PTHR23530">
    <property type="entry name" value="TRANSPORT PROTEIN-RELATED"/>
    <property type="match status" value="1"/>
</dbReference>
<dbReference type="OrthoDB" id="9816124at2"/>
<evidence type="ECO:0000256" key="5">
    <source>
        <dbReference type="ARBA" id="ARBA00023136"/>
    </source>
</evidence>
<feature type="transmembrane region" description="Helical" evidence="6">
    <location>
        <begin position="222"/>
        <end position="241"/>
    </location>
</feature>
<keyword evidence="3 6" id="KW-0812">Transmembrane</keyword>
<dbReference type="EMBL" id="FNPG01000013">
    <property type="protein sequence ID" value="SDY31859.1"/>
    <property type="molecule type" value="Genomic_DNA"/>
</dbReference>
<feature type="transmembrane region" description="Helical" evidence="6">
    <location>
        <begin position="253"/>
        <end position="272"/>
    </location>
</feature>
<feature type="transmembrane region" description="Helical" evidence="6">
    <location>
        <begin position="337"/>
        <end position="364"/>
    </location>
</feature>
<keyword evidence="5 6" id="KW-0472">Membrane</keyword>
<dbReference type="STRING" id="1122142.SAMN02910414_01271"/>